<evidence type="ECO:0000313" key="1">
    <source>
        <dbReference type="EMBL" id="GBP53847.1"/>
    </source>
</evidence>
<dbReference type="OrthoDB" id="616263at2759"/>
<dbReference type="EMBL" id="BGZK01000634">
    <property type="protein sequence ID" value="GBP53847.1"/>
    <property type="molecule type" value="Genomic_DNA"/>
</dbReference>
<keyword evidence="2" id="KW-1185">Reference proteome</keyword>
<dbReference type="AlphaFoldDB" id="A0A4C1WUN0"/>
<name>A0A4C1WUN0_EUMVA</name>
<reference evidence="1 2" key="1">
    <citation type="journal article" date="2019" name="Commun. Biol.">
        <title>The bagworm genome reveals a unique fibroin gene that provides high tensile strength.</title>
        <authorList>
            <person name="Kono N."/>
            <person name="Nakamura H."/>
            <person name="Ohtoshi R."/>
            <person name="Tomita M."/>
            <person name="Numata K."/>
            <person name="Arakawa K."/>
        </authorList>
    </citation>
    <scope>NUCLEOTIDE SEQUENCE [LARGE SCALE GENOMIC DNA]</scope>
</reference>
<accession>A0A4C1WUN0</accession>
<comment type="caution">
    <text evidence="1">The sequence shown here is derived from an EMBL/GenBank/DDBJ whole genome shotgun (WGS) entry which is preliminary data.</text>
</comment>
<organism evidence="1 2">
    <name type="scientific">Eumeta variegata</name>
    <name type="common">Bagworm moth</name>
    <name type="synonym">Eumeta japonica</name>
    <dbReference type="NCBI Taxonomy" id="151549"/>
    <lineage>
        <taxon>Eukaryota</taxon>
        <taxon>Metazoa</taxon>
        <taxon>Ecdysozoa</taxon>
        <taxon>Arthropoda</taxon>
        <taxon>Hexapoda</taxon>
        <taxon>Insecta</taxon>
        <taxon>Pterygota</taxon>
        <taxon>Neoptera</taxon>
        <taxon>Endopterygota</taxon>
        <taxon>Lepidoptera</taxon>
        <taxon>Glossata</taxon>
        <taxon>Ditrysia</taxon>
        <taxon>Tineoidea</taxon>
        <taxon>Psychidae</taxon>
        <taxon>Oiketicinae</taxon>
        <taxon>Eumeta</taxon>
    </lineage>
</organism>
<proteinExistence type="predicted"/>
<evidence type="ECO:0000313" key="2">
    <source>
        <dbReference type="Proteomes" id="UP000299102"/>
    </source>
</evidence>
<gene>
    <name evidence="1" type="ORF">EVAR_42567_1</name>
</gene>
<dbReference type="InterPro" id="IPR036388">
    <property type="entry name" value="WH-like_DNA-bd_sf"/>
</dbReference>
<protein>
    <submittedName>
        <fullName evidence="1">Mariner Mos1 transposase</fullName>
    </submittedName>
</protein>
<dbReference type="Gene3D" id="1.10.10.10">
    <property type="entry name" value="Winged helix-like DNA-binding domain superfamily/Winged helix DNA-binding domain"/>
    <property type="match status" value="1"/>
</dbReference>
<dbReference type="Proteomes" id="UP000299102">
    <property type="component" value="Unassembled WGS sequence"/>
</dbReference>
<sequence length="202" mass="22121">MLLKVSQRHIQYTYEGGGIPGTPMGKPPGAPGVDKVPGSPILPGPGIFDNCNGAEVGGIPGGNIAKPPSSIALGINCNKKNMMDNAISFVMAYNMLGTLNLRLRLIECSQIPMVRPLLVKERAKWFQRFKNSDFDFEAQHGGGREKVFEDAELEALLDQDSCQMQQELAGLLGLMQQAISKRLKVMGMIQKQGHWVPYELKP</sequence>